<dbReference type="RefSeq" id="WP_379821862.1">
    <property type="nucleotide sequence ID" value="NZ_JBHUMD010000027.1"/>
</dbReference>
<evidence type="ECO:0000313" key="5">
    <source>
        <dbReference type="Proteomes" id="UP001597480"/>
    </source>
</evidence>
<feature type="signal peptide" evidence="2">
    <location>
        <begin position="1"/>
        <end position="20"/>
    </location>
</feature>
<dbReference type="Pfam" id="PF13505">
    <property type="entry name" value="OMP_b-brl"/>
    <property type="match status" value="1"/>
</dbReference>
<keyword evidence="5" id="KW-1185">Reference proteome</keyword>
<feature type="chain" id="PRO_5045300924" evidence="2">
    <location>
        <begin position="21"/>
        <end position="167"/>
    </location>
</feature>
<evidence type="ECO:0000256" key="2">
    <source>
        <dbReference type="SAM" id="SignalP"/>
    </source>
</evidence>
<dbReference type="SUPFAM" id="SSF56925">
    <property type="entry name" value="OMPA-like"/>
    <property type="match status" value="1"/>
</dbReference>
<proteinExistence type="predicted"/>
<evidence type="ECO:0000259" key="3">
    <source>
        <dbReference type="Pfam" id="PF13505"/>
    </source>
</evidence>
<name>A0ABW5NXW4_9FLAO</name>
<dbReference type="InterPro" id="IPR027385">
    <property type="entry name" value="Beta-barrel_OMP"/>
</dbReference>
<dbReference type="EMBL" id="JBHUMD010000027">
    <property type="protein sequence ID" value="MFD2603195.1"/>
    <property type="molecule type" value="Genomic_DNA"/>
</dbReference>
<gene>
    <name evidence="4" type="ORF">ACFSR3_14120</name>
</gene>
<accession>A0ABW5NXW4</accession>
<evidence type="ECO:0000256" key="1">
    <source>
        <dbReference type="ARBA" id="ARBA00022729"/>
    </source>
</evidence>
<protein>
    <submittedName>
        <fullName evidence="4">Outer membrane beta-barrel protein</fullName>
    </submittedName>
</protein>
<dbReference type="InterPro" id="IPR011250">
    <property type="entry name" value="OMP/PagP_B-barrel"/>
</dbReference>
<sequence length="167" mass="17379">MKKILLSAVAVMAFGYAAQAQESGFQAGIHVGAPIGDAGDVSSFNFGADVSYLWSVADNFSAGVTTGYTHFLGKDYDVPGFGSVKADDFGYIPVAATGQYSFDQFFVAADLGYAIYAGSGDGDGGFYYQPKVGYHIAEQLDVYVGYKGIAVDGATVSAISVGAAYKF</sequence>
<reference evidence="5" key="1">
    <citation type="journal article" date="2019" name="Int. J. Syst. Evol. Microbiol.">
        <title>The Global Catalogue of Microorganisms (GCM) 10K type strain sequencing project: providing services to taxonomists for standard genome sequencing and annotation.</title>
        <authorList>
            <consortium name="The Broad Institute Genomics Platform"/>
            <consortium name="The Broad Institute Genome Sequencing Center for Infectious Disease"/>
            <person name="Wu L."/>
            <person name="Ma J."/>
        </authorList>
    </citation>
    <scope>NUCLEOTIDE SEQUENCE [LARGE SCALE GENOMIC DNA]</scope>
    <source>
        <strain evidence="5">KCTC 42107</strain>
    </source>
</reference>
<evidence type="ECO:0000313" key="4">
    <source>
        <dbReference type="EMBL" id="MFD2603195.1"/>
    </source>
</evidence>
<feature type="domain" description="Outer membrane protein beta-barrel" evidence="3">
    <location>
        <begin position="7"/>
        <end position="167"/>
    </location>
</feature>
<dbReference type="Proteomes" id="UP001597480">
    <property type="component" value="Unassembled WGS sequence"/>
</dbReference>
<organism evidence="4 5">
    <name type="scientific">Flavobacterium suzhouense</name>
    <dbReference type="NCBI Taxonomy" id="1529638"/>
    <lineage>
        <taxon>Bacteria</taxon>
        <taxon>Pseudomonadati</taxon>
        <taxon>Bacteroidota</taxon>
        <taxon>Flavobacteriia</taxon>
        <taxon>Flavobacteriales</taxon>
        <taxon>Flavobacteriaceae</taxon>
        <taxon>Flavobacterium</taxon>
    </lineage>
</organism>
<keyword evidence="1 2" id="KW-0732">Signal</keyword>
<comment type="caution">
    <text evidence="4">The sequence shown here is derived from an EMBL/GenBank/DDBJ whole genome shotgun (WGS) entry which is preliminary data.</text>
</comment>